<dbReference type="AlphaFoldDB" id="A0A2P2KZF0"/>
<proteinExistence type="predicted"/>
<sequence>MLLQPCYIGVHQREFFKTASSARIEPLGIDIAWQRSII</sequence>
<accession>A0A2P2KZF0</accession>
<organism evidence="1">
    <name type="scientific">Rhizophora mucronata</name>
    <name type="common">Asiatic mangrove</name>
    <dbReference type="NCBI Taxonomy" id="61149"/>
    <lineage>
        <taxon>Eukaryota</taxon>
        <taxon>Viridiplantae</taxon>
        <taxon>Streptophyta</taxon>
        <taxon>Embryophyta</taxon>
        <taxon>Tracheophyta</taxon>
        <taxon>Spermatophyta</taxon>
        <taxon>Magnoliopsida</taxon>
        <taxon>eudicotyledons</taxon>
        <taxon>Gunneridae</taxon>
        <taxon>Pentapetalae</taxon>
        <taxon>rosids</taxon>
        <taxon>fabids</taxon>
        <taxon>Malpighiales</taxon>
        <taxon>Rhizophoraceae</taxon>
        <taxon>Rhizophora</taxon>
    </lineage>
</organism>
<reference evidence="1" key="1">
    <citation type="submission" date="2018-02" db="EMBL/GenBank/DDBJ databases">
        <title>Rhizophora mucronata_Transcriptome.</title>
        <authorList>
            <person name="Meera S.P."/>
            <person name="Sreeshan A."/>
            <person name="Augustine A."/>
        </authorList>
    </citation>
    <scope>NUCLEOTIDE SEQUENCE</scope>
    <source>
        <tissue evidence="1">Leaf</tissue>
    </source>
</reference>
<evidence type="ECO:0000313" key="1">
    <source>
        <dbReference type="EMBL" id="MBX11077.1"/>
    </source>
</evidence>
<protein>
    <submittedName>
        <fullName evidence="1">Uncharacterized protein</fullName>
    </submittedName>
</protein>
<name>A0A2P2KZF0_RHIMU</name>
<dbReference type="EMBL" id="GGEC01030593">
    <property type="protein sequence ID" value="MBX11077.1"/>
    <property type="molecule type" value="Transcribed_RNA"/>
</dbReference>